<name>A0ABZ2YC73_9BACT</name>
<protein>
    <submittedName>
        <fullName evidence="1">Uncharacterized protein</fullName>
    </submittedName>
</protein>
<evidence type="ECO:0000313" key="2">
    <source>
        <dbReference type="Proteomes" id="UP001461341"/>
    </source>
</evidence>
<organism evidence="1 2">
    <name type="scientific">Thermatribacter velox</name>
    <dbReference type="NCBI Taxonomy" id="3039681"/>
    <lineage>
        <taxon>Bacteria</taxon>
        <taxon>Pseudomonadati</taxon>
        <taxon>Atribacterota</taxon>
        <taxon>Atribacteria</taxon>
        <taxon>Atribacterales</taxon>
        <taxon>Thermatribacteraceae</taxon>
        <taxon>Thermatribacter</taxon>
    </lineage>
</organism>
<sequence>MAGTKDLSMEDLEHLIEEKVLEILGDPDSGLELKEEFKRKLRERLEKPSKRISHEEVLGKFVQD</sequence>
<accession>A0ABZ2YC73</accession>
<evidence type="ECO:0000313" key="1">
    <source>
        <dbReference type="EMBL" id="WZL75898.1"/>
    </source>
</evidence>
<gene>
    <name evidence="1" type="ORF">QBE54_09985</name>
</gene>
<keyword evidence="2" id="KW-1185">Reference proteome</keyword>
<dbReference type="RefSeq" id="WP_369018050.1">
    <property type="nucleotide sequence ID" value="NZ_CP121689.1"/>
</dbReference>
<dbReference type="EMBL" id="CP121689">
    <property type="protein sequence ID" value="WZL75898.1"/>
    <property type="molecule type" value="Genomic_DNA"/>
</dbReference>
<proteinExistence type="predicted"/>
<dbReference type="Proteomes" id="UP001461341">
    <property type="component" value="Chromosome"/>
</dbReference>
<reference evidence="1 2" key="1">
    <citation type="submission" date="2023-03" db="EMBL/GenBank/DDBJ databases">
        <title>Novel Species.</title>
        <authorList>
            <person name="Ma S."/>
        </authorList>
    </citation>
    <scope>NUCLEOTIDE SEQUENCE [LARGE SCALE GENOMIC DNA]</scope>
    <source>
        <strain evidence="1 2">B11</strain>
    </source>
</reference>